<dbReference type="SMART" id="SM00220">
    <property type="entry name" value="S_TKc"/>
    <property type="match status" value="1"/>
</dbReference>
<keyword evidence="2" id="KW-0547">Nucleotide-binding</keyword>
<organism evidence="7 8">
    <name type="scientific">Prosthecobacter vanneervenii</name>
    <dbReference type="NCBI Taxonomy" id="48466"/>
    <lineage>
        <taxon>Bacteria</taxon>
        <taxon>Pseudomonadati</taxon>
        <taxon>Verrucomicrobiota</taxon>
        <taxon>Verrucomicrobiia</taxon>
        <taxon>Verrucomicrobiales</taxon>
        <taxon>Verrucomicrobiaceae</taxon>
        <taxon>Prosthecobacter</taxon>
    </lineage>
</organism>
<evidence type="ECO:0000256" key="2">
    <source>
        <dbReference type="ARBA" id="ARBA00022741"/>
    </source>
</evidence>
<dbReference type="Proteomes" id="UP000590740">
    <property type="component" value="Unassembled WGS sequence"/>
</dbReference>
<dbReference type="Gene3D" id="1.10.510.10">
    <property type="entry name" value="Transferase(Phosphotransferase) domain 1"/>
    <property type="match status" value="1"/>
</dbReference>
<dbReference type="InterPro" id="IPR000719">
    <property type="entry name" value="Prot_kinase_dom"/>
</dbReference>
<reference evidence="7 8" key="1">
    <citation type="submission" date="2020-08" db="EMBL/GenBank/DDBJ databases">
        <title>Genomic Encyclopedia of Type Strains, Phase IV (KMG-IV): sequencing the most valuable type-strain genomes for metagenomic binning, comparative biology and taxonomic classification.</title>
        <authorList>
            <person name="Goeker M."/>
        </authorList>
    </citation>
    <scope>NUCLEOTIDE SEQUENCE [LARGE SCALE GENOMIC DNA]</scope>
    <source>
        <strain evidence="7 8">DSM 12252</strain>
    </source>
</reference>
<evidence type="ECO:0000256" key="1">
    <source>
        <dbReference type="ARBA" id="ARBA00022679"/>
    </source>
</evidence>
<dbReference type="Gene3D" id="3.30.200.20">
    <property type="entry name" value="Phosphorylase Kinase, domain 1"/>
    <property type="match status" value="1"/>
</dbReference>
<dbReference type="GO" id="GO:0005524">
    <property type="term" value="F:ATP binding"/>
    <property type="evidence" value="ECO:0007669"/>
    <property type="project" value="UniProtKB-KW"/>
</dbReference>
<dbReference type="RefSeq" id="WP_184339297.1">
    <property type="nucleotide sequence ID" value="NZ_JACHIG010000003.1"/>
</dbReference>
<proteinExistence type="predicted"/>
<accession>A0A7W7YA22</accession>
<keyword evidence="1 7" id="KW-0808">Transferase</keyword>
<dbReference type="EMBL" id="JACHIG010000003">
    <property type="protein sequence ID" value="MBB5032369.1"/>
    <property type="molecule type" value="Genomic_DNA"/>
</dbReference>
<evidence type="ECO:0000259" key="6">
    <source>
        <dbReference type="PROSITE" id="PS50011"/>
    </source>
</evidence>
<name>A0A7W7YA22_9BACT</name>
<dbReference type="GO" id="GO:0004674">
    <property type="term" value="F:protein serine/threonine kinase activity"/>
    <property type="evidence" value="ECO:0007669"/>
    <property type="project" value="TreeGrafter"/>
</dbReference>
<dbReference type="InterPro" id="IPR011009">
    <property type="entry name" value="Kinase-like_dom_sf"/>
</dbReference>
<keyword evidence="5" id="KW-0472">Membrane</keyword>
<dbReference type="AlphaFoldDB" id="A0A7W7YA22"/>
<keyword evidence="5" id="KW-0812">Transmembrane</keyword>
<dbReference type="Gene3D" id="1.25.40.10">
    <property type="entry name" value="Tetratricopeptide repeat domain"/>
    <property type="match status" value="1"/>
</dbReference>
<feature type="domain" description="Protein kinase" evidence="6">
    <location>
        <begin position="45"/>
        <end position="329"/>
    </location>
</feature>
<keyword evidence="4" id="KW-0067">ATP-binding</keyword>
<dbReference type="SUPFAM" id="SSF56112">
    <property type="entry name" value="Protein kinase-like (PK-like)"/>
    <property type="match status" value="1"/>
</dbReference>
<evidence type="ECO:0000256" key="4">
    <source>
        <dbReference type="ARBA" id="ARBA00022840"/>
    </source>
</evidence>
<dbReference type="InterPro" id="IPR011990">
    <property type="entry name" value="TPR-like_helical_dom_sf"/>
</dbReference>
<gene>
    <name evidence="7" type="ORF">HNQ65_001946</name>
</gene>
<dbReference type="PANTHER" id="PTHR43289:SF6">
    <property type="entry name" value="SERINE_THREONINE-PROTEIN KINASE NEKL-3"/>
    <property type="match status" value="1"/>
</dbReference>
<dbReference type="PANTHER" id="PTHR43289">
    <property type="entry name" value="MITOGEN-ACTIVATED PROTEIN KINASE KINASE KINASE 20-RELATED"/>
    <property type="match status" value="1"/>
</dbReference>
<dbReference type="InterPro" id="IPR008271">
    <property type="entry name" value="Ser/Thr_kinase_AS"/>
</dbReference>
<evidence type="ECO:0000313" key="7">
    <source>
        <dbReference type="EMBL" id="MBB5032369.1"/>
    </source>
</evidence>
<sequence>MTSHGQPPSDHSPSAGLFDLALQDATQPELTQSPEQAGQVISGRYILRAVLGEGGAAQVWRAEQTEPVRREVALKIVRPGLLAQPVAARFQREHQVLGRMEHPHIAAVFDAGELPDGRTYFVMELVAGSAITTWCKEHEAPVQQRLEIFVQACMAVQHAHQRGILHRDLKPSNVMVVEVDGRPLVKVIDFGIAKALAGDLAVGQDATLCGMVLGTPRYMSPEQAELSRQDVDIRTDVHALGVLLYELLTETTPIPAAAGAEPPLAQLLEQVRHADPEPPSQRVLRISGSRARALSRELRGELDWITLRALQKDREKRYPTVLNLAEDVLHHLRREAVSAGPPGAAYQMKKWLSRHRVAVGTAAAVILSLAGGLAATWWALGLEKVQRQEAHIQADLAQQISTHLEDLLANARRHASAGLHTQLLRKLADDYAAGMSRFASQPRAEARLAEQLAQLYVALEEPTRAQPWLVRRWELLKQTDGEFSLSTLHALYTVGWSYTAQSEPRKAALALQQSLAGYEKAAASGSKEALEQLPLVRKALARALSRSGRHQEAVEMISDVMSRWQSSQPEETALWLRDQAEILKLGGHMPEAVAVLQRAISILPADSGFIDQRVHMLAMMADLTGRPEDYALALVASEERIHVREAKAEDKHAKLLSALLYHATLASTQPGCPGGEEAARRAVQMAQSAGHESRLADAWIALSESLRVKRRFRESEQALRQGSVEIHGTKAERWRVMEIHRRLGDLLTARSDFAGALAEYETAAAGWFEAPSSARSPEKERLIFTSFIKFWELAADANSSVADSQRLEEWRRRLQEWDARRRSTSALP</sequence>
<protein>
    <submittedName>
        <fullName evidence="7">tRNA A-37 threonylcarbamoyl transferase component Bud32/tetratricopeptide (TPR) repeat protein</fullName>
    </submittedName>
</protein>
<dbReference type="SUPFAM" id="SSF48452">
    <property type="entry name" value="TPR-like"/>
    <property type="match status" value="2"/>
</dbReference>
<dbReference type="PROSITE" id="PS00108">
    <property type="entry name" value="PROTEIN_KINASE_ST"/>
    <property type="match status" value="1"/>
</dbReference>
<keyword evidence="8" id="KW-1185">Reference proteome</keyword>
<dbReference type="PROSITE" id="PS50011">
    <property type="entry name" value="PROTEIN_KINASE_DOM"/>
    <property type="match status" value="1"/>
</dbReference>
<comment type="caution">
    <text evidence="7">The sequence shown here is derived from an EMBL/GenBank/DDBJ whole genome shotgun (WGS) entry which is preliminary data.</text>
</comment>
<keyword evidence="5" id="KW-1133">Transmembrane helix</keyword>
<dbReference type="CDD" id="cd14014">
    <property type="entry name" value="STKc_PknB_like"/>
    <property type="match status" value="1"/>
</dbReference>
<evidence type="ECO:0000256" key="5">
    <source>
        <dbReference type="SAM" id="Phobius"/>
    </source>
</evidence>
<keyword evidence="3" id="KW-0418">Kinase</keyword>
<evidence type="ECO:0000256" key="3">
    <source>
        <dbReference type="ARBA" id="ARBA00022777"/>
    </source>
</evidence>
<dbReference type="Pfam" id="PF00069">
    <property type="entry name" value="Pkinase"/>
    <property type="match status" value="1"/>
</dbReference>
<evidence type="ECO:0000313" key="8">
    <source>
        <dbReference type="Proteomes" id="UP000590740"/>
    </source>
</evidence>
<feature type="transmembrane region" description="Helical" evidence="5">
    <location>
        <begin position="357"/>
        <end position="380"/>
    </location>
</feature>